<evidence type="ECO:0000313" key="1">
    <source>
        <dbReference type="EMBL" id="JAE12264.1"/>
    </source>
</evidence>
<accession>A0A0A9FM00</accession>
<dbReference type="EMBL" id="GBRH01185632">
    <property type="protein sequence ID" value="JAE12264.1"/>
    <property type="molecule type" value="Transcribed_RNA"/>
</dbReference>
<protein>
    <submittedName>
        <fullName evidence="1">Uncharacterized protein</fullName>
    </submittedName>
</protein>
<organism evidence="1">
    <name type="scientific">Arundo donax</name>
    <name type="common">Giant reed</name>
    <name type="synonym">Donax arundinaceus</name>
    <dbReference type="NCBI Taxonomy" id="35708"/>
    <lineage>
        <taxon>Eukaryota</taxon>
        <taxon>Viridiplantae</taxon>
        <taxon>Streptophyta</taxon>
        <taxon>Embryophyta</taxon>
        <taxon>Tracheophyta</taxon>
        <taxon>Spermatophyta</taxon>
        <taxon>Magnoliopsida</taxon>
        <taxon>Liliopsida</taxon>
        <taxon>Poales</taxon>
        <taxon>Poaceae</taxon>
        <taxon>PACMAD clade</taxon>
        <taxon>Arundinoideae</taxon>
        <taxon>Arundineae</taxon>
        <taxon>Arundo</taxon>
    </lineage>
</organism>
<reference evidence="1" key="2">
    <citation type="journal article" date="2015" name="Data Brief">
        <title>Shoot transcriptome of the giant reed, Arundo donax.</title>
        <authorList>
            <person name="Barrero R.A."/>
            <person name="Guerrero F.D."/>
            <person name="Moolhuijzen P."/>
            <person name="Goolsby J.A."/>
            <person name="Tidwell J."/>
            <person name="Bellgard S.E."/>
            <person name="Bellgard M.I."/>
        </authorList>
    </citation>
    <scope>NUCLEOTIDE SEQUENCE</scope>
    <source>
        <tissue evidence="1">Shoot tissue taken approximately 20 cm above the soil surface</tissue>
    </source>
</reference>
<dbReference type="AlphaFoldDB" id="A0A0A9FM00"/>
<proteinExistence type="predicted"/>
<sequence length="31" mass="3730">MVLYTTDHFFHLISCPKKPILVLQEQEEAIW</sequence>
<name>A0A0A9FM00_ARUDO</name>
<reference evidence="1" key="1">
    <citation type="submission" date="2014-09" db="EMBL/GenBank/DDBJ databases">
        <authorList>
            <person name="Magalhaes I.L.F."/>
            <person name="Oliveira U."/>
            <person name="Santos F.R."/>
            <person name="Vidigal T.H.D.A."/>
            <person name="Brescovit A.D."/>
            <person name="Santos A.J."/>
        </authorList>
    </citation>
    <scope>NUCLEOTIDE SEQUENCE</scope>
    <source>
        <tissue evidence="1">Shoot tissue taken approximately 20 cm above the soil surface</tissue>
    </source>
</reference>